<evidence type="ECO:0000259" key="3">
    <source>
        <dbReference type="Pfam" id="PF00174"/>
    </source>
</evidence>
<dbReference type="Pfam" id="PF00174">
    <property type="entry name" value="Oxidored_molyb"/>
    <property type="match status" value="1"/>
</dbReference>
<organism evidence="4 5">
    <name type="scientific">Cryobacterium arcticum</name>
    <dbReference type="NCBI Taxonomy" id="670052"/>
    <lineage>
        <taxon>Bacteria</taxon>
        <taxon>Bacillati</taxon>
        <taxon>Actinomycetota</taxon>
        <taxon>Actinomycetes</taxon>
        <taxon>Micrococcales</taxon>
        <taxon>Microbacteriaceae</taxon>
        <taxon>Cryobacterium</taxon>
    </lineage>
</organism>
<dbReference type="SUPFAM" id="SSF56524">
    <property type="entry name" value="Oxidoreductase molybdopterin-binding domain"/>
    <property type="match status" value="1"/>
</dbReference>
<dbReference type="GO" id="GO:0006790">
    <property type="term" value="P:sulfur compound metabolic process"/>
    <property type="evidence" value="ECO:0007669"/>
    <property type="project" value="TreeGrafter"/>
</dbReference>
<sequence length="554" mass="56977">MSSPHAPTPVPPSTGAPAARARQGALGPGGRWLPPVAGLAAVVAGFGLAEFAAALLAPGASPVIVVGSLLIDLAPAWLKELVISLFGTADKVVLIVCIAVVAVVLAALAGLLEYRRPPLGRFLVIAVGLVALAAALTRAGAAPLDAVPPVVAAGVAATLLTMLITRLHASEAPAAAAEAAAAATGRPASVTPAAASRAAMDRRRFLAYTGAGAGIGVISAIAGQLMTAGTRAADAARALFTLPTAAVPGTPVPAGASFDIDGLSPIITPNADFYRIDTALAVPRIDPSTWTLKISGLVENEVQIDFAELLALPLEESTTTLTCVSNYVGGDLIGNAVWLGYPIRELLARAAPLAEADMVLSRSQDGWTASTPIEALTDDRNAILAVGMNGDPLPLEHGYPVRMVVPGLYGYVSATKWVTELVVTRFDKETAYWTSRGWSEKGPVKLSSRVDVPRDNATVSAGTVTVAGVAWSQHVGISAVDVQVDDGDWNAATLADAISVDTWRQWRWDWPATAGSHTLRVRATDTNGEVQTSKTADVVPDGATGLHQISVSVS</sequence>
<dbReference type="RefSeq" id="WP_084021083.1">
    <property type="nucleotide sequence ID" value="NZ_CP016282.1"/>
</dbReference>
<evidence type="ECO:0000313" key="4">
    <source>
        <dbReference type="EMBL" id="ANP73364.1"/>
    </source>
</evidence>
<reference evidence="4 5" key="1">
    <citation type="submission" date="2016-06" db="EMBL/GenBank/DDBJ databases">
        <title>Genome sequencing of Cryobacterium arcticum PAMC 27867.</title>
        <authorList>
            <person name="Lee J."/>
            <person name="Kim O.-S."/>
        </authorList>
    </citation>
    <scope>NUCLEOTIDE SEQUENCE [LARGE SCALE GENOMIC DNA]</scope>
    <source>
        <strain evidence="4 5">PAMC 27867</strain>
    </source>
</reference>
<dbReference type="InterPro" id="IPR000572">
    <property type="entry name" value="OxRdtase_Mopterin-bd_dom"/>
</dbReference>
<dbReference type="SUPFAM" id="SSF81296">
    <property type="entry name" value="E set domains"/>
    <property type="match status" value="1"/>
</dbReference>
<feature type="transmembrane region" description="Helical" evidence="2">
    <location>
        <begin position="119"/>
        <end position="140"/>
    </location>
</feature>
<feature type="domain" description="Oxidoreductase molybdopterin-binding" evidence="3">
    <location>
        <begin position="280"/>
        <end position="430"/>
    </location>
</feature>
<feature type="transmembrane region" description="Helical" evidence="2">
    <location>
        <begin position="36"/>
        <end position="56"/>
    </location>
</feature>
<dbReference type="GO" id="GO:0008482">
    <property type="term" value="F:sulfite oxidase activity"/>
    <property type="evidence" value="ECO:0007669"/>
    <property type="project" value="TreeGrafter"/>
</dbReference>
<feature type="transmembrane region" description="Helical" evidence="2">
    <location>
        <begin position="92"/>
        <end position="112"/>
    </location>
</feature>
<dbReference type="KEGG" id="cart:PA27867_2414"/>
<gene>
    <name evidence="4" type="ORF">PA27867_2414</name>
</gene>
<accession>A0A1B1BLI3</accession>
<dbReference type="GO" id="GO:0043546">
    <property type="term" value="F:molybdopterin cofactor binding"/>
    <property type="evidence" value="ECO:0007669"/>
    <property type="project" value="TreeGrafter"/>
</dbReference>
<dbReference type="AlphaFoldDB" id="A0A1B1BLI3"/>
<dbReference type="Gene3D" id="2.60.40.650">
    <property type="match status" value="1"/>
</dbReference>
<feature type="compositionally biased region" description="Pro residues" evidence="1">
    <location>
        <begin position="1"/>
        <end position="14"/>
    </location>
</feature>
<keyword evidence="5" id="KW-1185">Reference proteome</keyword>
<dbReference type="STRING" id="670052.PA27867_2414"/>
<protein>
    <submittedName>
        <fullName evidence="4">Oxidoreductase</fullName>
    </submittedName>
</protein>
<feature type="transmembrane region" description="Helical" evidence="2">
    <location>
        <begin position="205"/>
        <end position="226"/>
    </location>
</feature>
<dbReference type="GO" id="GO:0020037">
    <property type="term" value="F:heme binding"/>
    <property type="evidence" value="ECO:0007669"/>
    <property type="project" value="TreeGrafter"/>
</dbReference>
<dbReference type="InterPro" id="IPR014756">
    <property type="entry name" value="Ig_E-set"/>
</dbReference>
<dbReference type="EMBL" id="CP016282">
    <property type="protein sequence ID" value="ANP73364.1"/>
    <property type="molecule type" value="Genomic_DNA"/>
</dbReference>
<feature type="transmembrane region" description="Helical" evidence="2">
    <location>
        <begin position="63"/>
        <end position="86"/>
    </location>
</feature>
<dbReference type="Proteomes" id="UP000092582">
    <property type="component" value="Chromosome 1"/>
</dbReference>
<dbReference type="Pfam" id="PF17957">
    <property type="entry name" value="Big_7"/>
    <property type="match status" value="1"/>
</dbReference>
<dbReference type="PANTHER" id="PTHR19372">
    <property type="entry name" value="SULFITE REDUCTASE"/>
    <property type="match status" value="1"/>
</dbReference>
<feature type="transmembrane region" description="Helical" evidence="2">
    <location>
        <begin position="146"/>
        <end position="164"/>
    </location>
</feature>
<evidence type="ECO:0000313" key="5">
    <source>
        <dbReference type="Proteomes" id="UP000092582"/>
    </source>
</evidence>
<evidence type="ECO:0000256" key="1">
    <source>
        <dbReference type="SAM" id="MobiDB-lite"/>
    </source>
</evidence>
<keyword evidence="2" id="KW-1133">Transmembrane helix</keyword>
<dbReference type="PATRIC" id="fig|670052.7.peg.2481"/>
<name>A0A1B1BLI3_9MICO</name>
<feature type="region of interest" description="Disordered" evidence="1">
    <location>
        <begin position="1"/>
        <end position="24"/>
    </location>
</feature>
<keyword evidence="2" id="KW-0812">Transmembrane</keyword>
<dbReference type="PANTHER" id="PTHR19372:SF7">
    <property type="entry name" value="SULFITE OXIDASE, MITOCHONDRIAL"/>
    <property type="match status" value="1"/>
</dbReference>
<dbReference type="Gene3D" id="3.90.420.10">
    <property type="entry name" value="Oxidoreductase, molybdopterin-binding domain"/>
    <property type="match status" value="1"/>
</dbReference>
<dbReference type="OrthoDB" id="9795587at2"/>
<proteinExistence type="predicted"/>
<evidence type="ECO:0000256" key="2">
    <source>
        <dbReference type="SAM" id="Phobius"/>
    </source>
</evidence>
<keyword evidence="2" id="KW-0472">Membrane</keyword>
<dbReference type="InterPro" id="IPR036374">
    <property type="entry name" value="OxRdtase_Mopterin-bd_sf"/>
</dbReference>